<dbReference type="PROSITE" id="PS51450">
    <property type="entry name" value="LRR"/>
    <property type="match status" value="1"/>
</dbReference>
<gene>
    <name evidence="2" type="ORF">HINF_LOCUS39432</name>
    <name evidence="1" type="ORF">HINF_LOCUS56048</name>
</gene>
<dbReference type="Proteomes" id="UP001642409">
    <property type="component" value="Unassembled WGS sequence"/>
</dbReference>
<comment type="caution">
    <text evidence="1">The sequence shown here is derived from an EMBL/GenBank/DDBJ whole genome shotgun (WGS) entry which is preliminary data.</text>
</comment>
<reference evidence="2 3" key="2">
    <citation type="submission" date="2024-07" db="EMBL/GenBank/DDBJ databases">
        <authorList>
            <person name="Akdeniz Z."/>
        </authorList>
    </citation>
    <scope>NUCLEOTIDE SEQUENCE [LARGE SCALE GENOMIC DNA]</scope>
</reference>
<dbReference type="EMBL" id="CATOUU010001035">
    <property type="protein sequence ID" value="CAI9968403.1"/>
    <property type="molecule type" value="Genomic_DNA"/>
</dbReference>
<sequence length="291" mass="34569">MKHVLQFAATQKIIDIAFVNRNINNIISEEDANLKLMNIIGSQQAYKLIYQNNYDAYFTHLYFEKKDYVALRDPNYWLGMRYNQELFDLYIVRKQLQDIFFVQSLLWCRKLSVRFSCNLNFNRVPNTLTSLLCMNCKLSSIDGIQHMTALERLTISCNELVDVFQVRFLIKLQYLDLQSNRIIFLDPLKELQISTLIANNNFLPIEQIFLNNQINSEQNPQSESQQNCYKKLKTVQTNWDRFNVMRRTNLLRSRVRRFGTQMFRKFNLIQNLQISISQKLVAFVSVQEVTQ</sequence>
<dbReference type="AlphaFoldDB" id="A0AA86R8T3"/>
<reference evidence="1" key="1">
    <citation type="submission" date="2023-06" db="EMBL/GenBank/DDBJ databases">
        <authorList>
            <person name="Kurt Z."/>
        </authorList>
    </citation>
    <scope>NUCLEOTIDE SEQUENCE</scope>
</reference>
<evidence type="ECO:0000313" key="2">
    <source>
        <dbReference type="EMBL" id="CAL6042099.1"/>
    </source>
</evidence>
<dbReference type="EMBL" id="CAXDID020000152">
    <property type="protein sequence ID" value="CAL6042099.1"/>
    <property type="molecule type" value="Genomic_DNA"/>
</dbReference>
<name>A0AA86R8T3_9EUKA</name>
<evidence type="ECO:0000313" key="1">
    <source>
        <dbReference type="EMBL" id="CAI9968403.1"/>
    </source>
</evidence>
<dbReference type="InterPro" id="IPR032675">
    <property type="entry name" value="LRR_dom_sf"/>
</dbReference>
<dbReference type="Gene3D" id="3.80.10.10">
    <property type="entry name" value="Ribonuclease Inhibitor"/>
    <property type="match status" value="1"/>
</dbReference>
<proteinExistence type="predicted"/>
<evidence type="ECO:0000313" key="3">
    <source>
        <dbReference type="Proteomes" id="UP001642409"/>
    </source>
</evidence>
<keyword evidence="3" id="KW-1185">Reference proteome</keyword>
<dbReference type="InterPro" id="IPR001611">
    <property type="entry name" value="Leu-rich_rpt"/>
</dbReference>
<accession>A0AA86R8T3</accession>
<organism evidence="1">
    <name type="scientific">Hexamita inflata</name>
    <dbReference type="NCBI Taxonomy" id="28002"/>
    <lineage>
        <taxon>Eukaryota</taxon>
        <taxon>Metamonada</taxon>
        <taxon>Diplomonadida</taxon>
        <taxon>Hexamitidae</taxon>
        <taxon>Hexamitinae</taxon>
        <taxon>Hexamita</taxon>
    </lineage>
</organism>
<dbReference type="SUPFAM" id="SSF52058">
    <property type="entry name" value="L domain-like"/>
    <property type="match status" value="1"/>
</dbReference>
<protein>
    <submittedName>
        <fullName evidence="1">Leucine-rich repeat domain superfamily</fullName>
    </submittedName>
    <submittedName>
        <fullName evidence="2">Leucine-rich_repeat domain superfamily</fullName>
    </submittedName>
</protein>